<dbReference type="AlphaFoldDB" id="A0A381DIC2"/>
<keyword evidence="5 10" id="KW-0378">Hydrolase</keyword>
<dbReference type="PROSITE" id="PS51257">
    <property type="entry name" value="PROKAR_LIPOPROTEIN"/>
    <property type="match status" value="1"/>
</dbReference>
<dbReference type="GeneID" id="93091074"/>
<dbReference type="InterPro" id="IPR040239">
    <property type="entry name" value="HcpB-like"/>
</dbReference>
<dbReference type="EMBL" id="UFVD01000001">
    <property type="protein sequence ID" value="SUX10439.1"/>
    <property type="molecule type" value="Genomic_DNA"/>
</dbReference>
<dbReference type="PANTHER" id="PTHR13891">
    <property type="entry name" value="CYTOCHROME C OXIDASE ASSEMBLY FACTOR 7"/>
    <property type="match status" value="1"/>
</dbReference>
<dbReference type="OrthoDB" id="5358683at2"/>
<feature type="chain" id="PRO_5039944634" description="beta-lactamase" evidence="9">
    <location>
        <begin position="20"/>
        <end position="214"/>
    </location>
</feature>
<evidence type="ECO:0000313" key="11">
    <source>
        <dbReference type="Proteomes" id="UP000254920"/>
    </source>
</evidence>
<dbReference type="SUPFAM" id="SSF81901">
    <property type="entry name" value="HCP-like"/>
    <property type="match status" value="1"/>
</dbReference>
<dbReference type="GO" id="GO:0008800">
    <property type="term" value="F:beta-lactamase activity"/>
    <property type="evidence" value="ECO:0007669"/>
    <property type="project" value="UniProtKB-EC"/>
</dbReference>
<gene>
    <name evidence="10" type="primary">hcpC_3</name>
    <name evidence="10" type="ORF">NCTC12475_00634</name>
</gene>
<dbReference type="Gene3D" id="1.25.40.10">
    <property type="entry name" value="Tetratricopeptide repeat domain"/>
    <property type="match status" value="1"/>
</dbReference>
<comment type="similarity">
    <text evidence="2">Belongs to the hcp beta-lactamase family.</text>
</comment>
<name>A0A381DIC2_9BACT</name>
<dbReference type="Proteomes" id="UP000254920">
    <property type="component" value="Unassembled WGS sequence"/>
</dbReference>
<organism evidence="10 11">
    <name type="scientific">Campylobacter sputorum subsp. sputorum</name>
    <dbReference type="NCBI Taxonomy" id="32024"/>
    <lineage>
        <taxon>Bacteria</taxon>
        <taxon>Pseudomonadati</taxon>
        <taxon>Campylobacterota</taxon>
        <taxon>Epsilonproteobacteria</taxon>
        <taxon>Campylobacterales</taxon>
        <taxon>Campylobacteraceae</taxon>
        <taxon>Campylobacter</taxon>
    </lineage>
</organism>
<evidence type="ECO:0000256" key="5">
    <source>
        <dbReference type="ARBA" id="ARBA00022801"/>
    </source>
</evidence>
<dbReference type="InterPro" id="IPR006597">
    <property type="entry name" value="Sel1-like"/>
</dbReference>
<dbReference type="PANTHER" id="PTHR13891:SF1">
    <property type="entry name" value="CYTOCHROME C OXIDASE ASSEMBLY FACTOR 7"/>
    <property type="match status" value="1"/>
</dbReference>
<evidence type="ECO:0000256" key="1">
    <source>
        <dbReference type="ARBA" id="ARBA00001526"/>
    </source>
</evidence>
<dbReference type="InterPro" id="IPR011990">
    <property type="entry name" value="TPR-like_helical_dom_sf"/>
</dbReference>
<keyword evidence="4" id="KW-0677">Repeat</keyword>
<accession>A0A381DIC2</accession>
<evidence type="ECO:0000313" key="10">
    <source>
        <dbReference type="EMBL" id="SUX10439.1"/>
    </source>
</evidence>
<evidence type="ECO:0000256" key="6">
    <source>
        <dbReference type="ARBA" id="ARBA00022803"/>
    </source>
</evidence>
<proteinExistence type="inferred from homology"/>
<protein>
    <recommendedName>
        <fullName evidence="3">beta-lactamase</fullName>
        <ecNumber evidence="3">3.5.2.6</ecNumber>
    </recommendedName>
</protein>
<keyword evidence="11" id="KW-1185">Reference proteome</keyword>
<keyword evidence="9" id="KW-0732">Signal</keyword>
<keyword evidence="8" id="KW-0046">Antibiotic resistance</keyword>
<dbReference type="EC" id="3.5.2.6" evidence="3"/>
<comment type="catalytic activity">
    <reaction evidence="1">
        <text>a beta-lactam + H2O = a substituted beta-amino acid</text>
        <dbReference type="Rhea" id="RHEA:20401"/>
        <dbReference type="ChEBI" id="CHEBI:15377"/>
        <dbReference type="ChEBI" id="CHEBI:35627"/>
        <dbReference type="ChEBI" id="CHEBI:140347"/>
        <dbReference type="EC" id="3.5.2.6"/>
    </reaction>
</comment>
<evidence type="ECO:0000256" key="7">
    <source>
        <dbReference type="ARBA" id="ARBA00023157"/>
    </source>
</evidence>
<sequence>MKKNIIFSILLSFIFIGCASTSKNLNDRNYKKNTADKSPLTQKQIEAQTYKLEILKTSCDNSQNPQVCEQAGDSANALGKYDIAIKYYDISCKQNFFSSCIKLANVYETATQSNIKDEIKALQIYDQTCKKGDKFSCTKAGDFFYKKDDIKTALEYFNYACGLYEIKSCFLMAEIFEKGKGEIPKDLEIAKNIYTTICFRGDSDGCKKMKKLDK</sequence>
<feature type="signal peptide" evidence="9">
    <location>
        <begin position="1"/>
        <end position="19"/>
    </location>
</feature>
<reference evidence="10 11" key="1">
    <citation type="submission" date="2018-06" db="EMBL/GenBank/DDBJ databases">
        <authorList>
            <consortium name="Pathogen Informatics"/>
            <person name="Doyle S."/>
        </authorList>
    </citation>
    <scope>NUCLEOTIDE SEQUENCE [LARGE SCALE GENOMIC DNA]</scope>
    <source>
        <strain evidence="10 11">NCTC12475</strain>
    </source>
</reference>
<dbReference type="STRING" id="32024.GCA_000788295_01040"/>
<evidence type="ECO:0000256" key="3">
    <source>
        <dbReference type="ARBA" id="ARBA00012865"/>
    </source>
</evidence>
<keyword evidence="6" id="KW-0802">TPR repeat</keyword>
<keyword evidence="7" id="KW-1015">Disulfide bond</keyword>
<dbReference type="RefSeq" id="WP_089182846.1">
    <property type="nucleotide sequence ID" value="NZ_CP043427.1"/>
</dbReference>
<evidence type="ECO:0000256" key="4">
    <source>
        <dbReference type="ARBA" id="ARBA00022737"/>
    </source>
</evidence>
<evidence type="ECO:0000256" key="9">
    <source>
        <dbReference type="SAM" id="SignalP"/>
    </source>
</evidence>
<dbReference type="GO" id="GO:0046677">
    <property type="term" value="P:response to antibiotic"/>
    <property type="evidence" value="ECO:0007669"/>
    <property type="project" value="UniProtKB-KW"/>
</dbReference>
<evidence type="ECO:0000256" key="2">
    <source>
        <dbReference type="ARBA" id="ARBA00008486"/>
    </source>
</evidence>
<dbReference type="SMART" id="SM00671">
    <property type="entry name" value="SEL1"/>
    <property type="match status" value="3"/>
</dbReference>
<evidence type="ECO:0000256" key="8">
    <source>
        <dbReference type="ARBA" id="ARBA00023251"/>
    </source>
</evidence>